<dbReference type="GO" id="GO:0016811">
    <property type="term" value="F:hydrolase activity, acting on carbon-nitrogen (but not peptide) bonds, in linear amides"/>
    <property type="evidence" value="ECO:0007669"/>
    <property type="project" value="TreeGrafter"/>
</dbReference>
<comment type="caution">
    <text evidence="1">The sequence shown here is derived from an EMBL/GenBank/DDBJ whole genome shotgun (WGS) entry which is preliminary data.</text>
</comment>
<name>M7N3D8_9BACT</name>
<dbReference type="InterPro" id="IPR003737">
    <property type="entry name" value="GlcNAc_PI_deacetylase-related"/>
</dbReference>
<dbReference type="STRING" id="1279009.ADICEAN_03127"/>
<dbReference type="EMBL" id="AODQ01000093">
    <property type="protein sequence ID" value="EMR01731.1"/>
    <property type="molecule type" value="Genomic_DNA"/>
</dbReference>
<dbReference type="eggNOG" id="COG2120">
    <property type="taxonomic scope" value="Bacteria"/>
</dbReference>
<accession>M7N3D8</accession>
<dbReference type="AlphaFoldDB" id="M7N3D8"/>
<protein>
    <recommendedName>
        <fullName evidence="3">PIG-L family deacetylase</fullName>
    </recommendedName>
</protein>
<dbReference type="SUPFAM" id="SSF102588">
    <property type="entry name" value="LmbE-like"/>
    <property type="match status" value="1"/>
</dbReference>
<keyword evidence="2" id="KW-1185">Reference proteome</keyword>
<dbReference type="PANTHER" id="PTHR12993">
    <property type="entry name" value="N-ACETYLGLUCOSAMINYL-PHOSPHATIDYLINOSITOL DE-N-ACETYLASE-RELATED"/>
    <property type="match status" value="1"/>
</dbReference>
<dbReference type="Proteomes" id="UP000011910">
    <property type="component" value="Unassembled WGS sequence"/>
</dbReference>
<organism evidence="1 2">
    <name type="scientific">Cesiribacter andamanensis AMV16</name>
    <dbReference type="NCBI Taxonomy" id="1279009"/>
    <lineage>
        <taxon>Bacteria</taxon>
        <taxon>Pseudomonadati</taxon>
        <taxon>Bacteroidota</taxon>
        <taxon>Cytophagia</taxon>
        <taxon>Cytophagales</taxon>
        <taxon>Cesiribacteraceae</taxon>
        <taxon>Cesiribacter</taxon>
    </lineage>
</organism>
<gene>
    <name evidence="1" type="ORF">ADICEAN_03127</name>
</gene>
<evidence type="ECO:0000313" key="1">
    <source>
        <dbReference type="EMBL" id="EMR01731.1"/>
    </source>
</evidence>
<proteinExistence type="predicted"/>
<dbReference type="Gene3D" id="3.40.50.10320">
    <property type="entry name" value="LmbE-like"/>
    <property type="match status" value="1"/>
</dbReference>
<evidence type="ECO:0008006" key="3">
    <source>
        <dbReference type="Google" id="ProtNLM"/>
    </source>
</evidence>
<dbReference type="Pfam" id="PF02585">
    <property type="entry name" value="PIG-L"/>
    <property type="match status" value="1"/>
</dbReference>
<dbReference type="PANTHER" id="PTHR12993:SF11">
    <property type="entry name" value="N-ACETYLGLUCOSAMINYL-PHOSPHATIDYLINOSITOL DE-N-ACETYLASE"/>
    <property type="match status" value="1"/>
</dbReference>
<dbReference type="InterPro" id="IPR024078">
    <property type="entry name" value="LmbE-like_dom_sf"/>
</dbReference>
<sequence length="248" mass="27949">MNSAIMKYLYIFPHPDDESFGPAAGMHQQLRQGHEVHLLTLTKGGATQQRQRLGLSIDEMGEVRHQEMLAVQQTLGLTSMTVLDLPDSGLKHMDPRELEEVVRYQIERLRPDIVVSYPVHGISGFHDHLVMHAVIKRLYLQMLDEGVGYLKRLAFFTVPDGGGPAIETNGFRLKQSLPEEIDCILELNEENIDAMKRALACYATYQETIERSGVVELIGSRLHFEIFNETHQPALSDLAAALPAVHRE</sequence>
<reference evidence="1 2" key="1">
    <citation type="journal article" date="2013" name="Genome Announc.">
        <title>Draft Genome Sequence of Cesiribacter andamanensis Strain AMV16T, Isolated from a Soil Sample from a Mud Volcano in the Andaman Islands, India.</title>
        <authorList>
            <person name="Shivaji S."/>
            <person name="Ara S."/>
            <person name="Begum Z."/>
            <person name="Srinivas T.N."/>
            <person name="Singh A."/>
            <person name="Kumar Pinnaka A."/>
        </authorList>
    </citation>
    <scope>NUCLEOTIDE SEQUENCE [LARGE SCALE GENOMIC DNA]</scope>
    <source>
        <strain evidence="1 2">AMV16</strain>
    </source>
</reference>
<dbReference type="PATRIC" id="fig|1279009.4.peg.3174"/>
<evidence type="ECO:0000313" key="2">
    <source>
        <dbReference type="Proteomes" id="UP000011910"/>
    </source>
</evidence>